<sequence length="357" mass="40080">MYAMLSLCGPEISHQDGNGITARAFDPPLAELSWIHAYGCRALVETHAKALMRLVDLKGGVHSLRTPGFQASFNYLDLVRATQKLAKPHLPICQLYGQIKQDHDRAQFFGHIADFTGESSLGDCSAQIDKLTEFGLSEEIKQVMCDMRIWVKVIEAYHHETLSNPDSSLLAAHRDLIQQRLLGTLPSRYNDGTNTTIDQTDELESGIDTCINDLVQTALMIFSLGVTFPITYAAPYHQAAERLKGVMEGCMQQLMGLELHDLLIWLSMLGVLCTEQVADDLRAWYIDILTSVEQDRTREFALRDWNQVKQESLDPFLWSSVACDDAAGLAWDEVQQRLRADNWGRMAWPCMLGTICG</sequence>
<accession>A0A9W8VAU4</accession>
<protein>
    <submittedName>
        <fullName evidence="1">Uncharacterized protein</fullName>
    </submittedName>
</protein>
<dbReference type="Proteomes" id="UP001152049">
    <property type="component" value="Unassembled WGS sequence"/>
</dbReference>
<keyword evidence="2" id="KW-1185">Reference proteome</keyword>
<evidence type="ECO:0000313" key="2">
    <source>
        <dbReference type="Proteomes" id="UP001152049"/>
    </source>
</evidence>
<proteinExistence type="predicted"/>
<evidence type="ECO:0000313" key="1">
    <source>
        <dbReference type="EMBL" id="KAJ4253771.1"/>
    </source>
</evidence>
<gene>
    <name evidence="1" type="ORF">NW762_010165</name>
</gene>
<comment type="caution">
    <text evidence="1">The sequence shown here is derived from an EMBL/GenBank/DDBJ whole genome shotgun (WGS) entry which is preliminary data.</text>
</comment>
<dbReference type="OrthoDB" id="3469466at2759"/>
<name>A0A9W8VAU4_9HYPO</name>
<dbReference type="EMBL" id="JAOQAZ010000023">
    <property type="protein sequence ID" value="KAJ4253771.1"/>
    <property type="molecule type" value="Genomic_DNA"/>
</dbReference>
<dbReference type="AlphaFoldDB" id="A0A9W8VAU4"/>
<organism evidence="1 2">
    <name type="scientific">Fusarium torreyae</name>
    <dbReference type="NCBI Taxonomy" id="1237075"/>
    <lineage>
        <taxon>Eukaryota</taxon>
        <taxon>Fungi</taxon>
        <taxon>Dikarya</taxon>
        <taxon>Ascomycota</taxon>
        <taxon>Pezizomycotina</taxon>
        <taxon>Sordariomycetes</taxon>
        <taxon>Hypocreomycetidae</taxon>
        <taxon>Hypocreales</taxon>
        <taxon>Nectriaceae</taxon>
        <taxon>Fusarium</taxon>
    </lineage>
</organism>
<reference evidence="1" key="1">
    <citation type="submission" date="2022-09" db="EMBL/GenBank/DDBJ databases">
        <title>Fusarium specimens isolated from Avocado Roots.</title>
        <authorList>
            <person name="Stajich J."/>
            <person name="Roper C."/>
            <person name="Heimlech-Rivalta G."/>
        </authorList>
    </citation>
    <scope>NUCLEOTIDE SEQUENCE</scope>
    <source>
        <strain evidence="1">CF00136</strain>
    </source>
</reference>